<feature type="compositionally biased region" description="Low complexity" evidence="1">
    <location>
        <begin position="53"/>
        <end position="67"/>
    </location>
</feature>
<reference evidence="2" key="1">
    <citation type="submission" date="2022-07" db="EMBL/GenBank/DDBJ databases">
        <title>Phylogenomic reconstructions and comparative analyses of Kickxellomycotina fungi.</title>
        <authorList>
            <person name="Reynolds N.K."/>
            <person name="Stajich J.E."/>
            <person name="Barry K."/>
            <person name="Grigoriev I.V."/>
            <person name="Crous P."/>
            <person name="Smith M.E."/>
        </authorList>
    </citation>
    <scope>NUCLEOTIDE SEQUENCE</scope>
    <source>
        <strain evidence="2">NBRC 105413</strain>
    </source>
</reference>
<dbReference type="Proteomes" id="UP001145021">
    <property type="component" value="Unassembled WGS sequence"/>
</dbReference>
<dbReference type="EMBL" id="JANBOH010000052">
    <property type="protein sequence ID" value="KAJ1646693.1"/>
    <property type="molecule type" value="Genomic_DNA"/>
</dbReference>
<evidence type="ECO:0000313" key="3">
    <source>
        <dbReference type="Proteomes" id="UP001145021"/>
    </source>
</evidence>
<name>A0A9W7XP87_9FUNG</name>
<evidence type="ECO:0000256" key="1">
    <source>
        <dbReference type="SAM" id="MobiDB-lite"/>
    </source>
</evidence>
<comment type="caution">
    <text evidence="2">The sequence shown here is derived from an EMBL/GenBank/DDBJ whole genome shotgun (WGS) entry which is preliminary data.</text>
</comment>
<organism evidence="2 3">
    <name type="scientific">Coemansia asiatica</name>
    <dbReference type="NCBI Taxonomy" id="1052880"/>
    <lineage>
        <taxon>Eukaryota</taxon>
        <taxon>Fungi</taxon>
        <taxon>Fungi incertae sedis</taxon>
        <taxon>Zoopagomycota</taxon>
        <taxon>Kickxellomycotina</taxon>
        <taxon>Kickxellomycetes</taxon>
        <taxon>Kickxellales</taxon>
        <taxon>Kickxellaceae</taxon>
        <taxon>Coemansia</taxon>
    </lineage>
</organism>
<evidence type="ECO:0000313" key="2">
    <source>
        <dbReference type="EMBL" id="KAJ1646693.1"/>
    </source>
</evidence>
<feature type="region of interest" description="Disordered" evidence="1">
    <location>
        <begin position="53"/>
        <end position="72"/>
    </location>
</feature>
<accession>A0A9W7XP87</accession>
<gene>
    <name evidence="2" type="ORF">LPJ64_001865</name>
</gene>
<proteinExistence type="predicted"/>
<sequence length="169" mass="18188">MDSILRASSKDNNLKTVTIRLEDVWSSKVDLPATSAKKEAFGTADRNLAASSLAAPSASTSGSSAVAKEPRSGYTANDIAIEIESEGGSVYHSFVSAEQPVVEIPSIEATSANDILPEAAAESASIEQTERDRRQQSDASWWYNINDGMRNLAPHRLWLEKSPSCTCIN</sequence>
<protein>
    <submittedName>
        <fullName evidence="2">Uncharacterized protein</fullName>
    </submittedName>
</protein>
<dbReference type="AlphaFoldDB" id="A0A9W7XP87"/>
<keyword evidence="3" id="KW-1185">Reference proteome</keyword>